<reference evidence="1" key="1">
    <citation type="submission" date="2020-12" db="EMBL/GenBank/DDBJ databases">
        <title>WGS assembly of Carya illinoinensis cv. Pawnee.</title>
        <authorList>
            <person name="Platts A."/>
            <person name="Shu S."/>
            <person name="Wright S."/>
            <person name="Barry K."/>
            <person name="Edger P."/>
            <person name="Pires J.C."/>
            <person name="Schmutz J."/>
        </authorList>
    </citation>
    <scope>NUCLEOTIDE SEQUENCE</scope>
    <source>
        <tissue evidence="1">Leaf</tissue>
    </source>
</reference>
<dbReference type="Proteomes" id="UP000811609">
    <property type="component" value="Chromosome 11"/>
</dbReference>
<dbReference type="OrthoDB" id="1305044at2759"/>
<gene>
    <name evidence="1" type="ORF">CIPAW_11G050900</name>
    <name evidence="2" type="ORF">I3842_11G049400</name>
</gene>
<reference evidence="2" key="2">
    <citation type="submission" date="2021-01" db="EMBL/GenBank/DDBJ databases">
        <authorList>
            <person name="Lovell J.T."/>
            <person name="Bentley N."/>
            <person name="Bhattarai G."/>
            <person name="Jenkins J.W."/>
            <person name="Sreedasyam A."/>
            <person name="Alarcon Y."/>
            <person name="Bock C."/>
            <person name="Boston L."/>
            <person name="Carlson J."/>
            <person name="Cervantes K."/>
            <person name="Clermont K."/>
            <person name="Krom N."/>
            <person name="Kubenka K."/>
            <person name="Mamidi S."/>
            <person name="Mattison C."/>
            <person name="Monteros M."/>
            <person name="Pisani C."/>
            <person name="Plott C."/>
            <person name="Rajasekar S."/>
            <person name="Rhein H.S."/>
            <person name="Rohla C."/>
            <person name="Song M."/>
            <person name="Hilaire R.S."/>
            <person name="Shu S."/>
            <person name="Wells L."/>
            <person name="Wang X."/>
            <person name="Webber J."/>
            <person name="Heerema R.J."/>
            <person name="Klein P."/>
            <person name="Conner P."/>
            <person name="Grauke L."/>
            <person name="Grimwood J."/>
            <person name="Schmutz J."/>
            <person name="Randall J.J."/>
        </authorList>
    </citation>
    <scope>NUCLEOTIDE SEQUENCE</scope>
    <source>
        <tissue evidence="2">Leaf</tissue>
    </source>
</reference>
<dbReference type="EMBL" id="CM031819">
    <property type="protein sequence ID" value="KAG6635559.1"/>
    <property type="molecule type" value="Genomic_DNA"/>
</dbReference>
<evidence type="ECO:0000313" key="2">
    <source>
        <dbReference type="EMBL" id="KAG6687005.1"/>
    </source>
</evidence>
<proteinExistence type="predicted"/>
<dbReference type="AlphaFoldDB" id="A0A8T1NVD3"/>
<sequence length="130" mass="14864">MEILVEKQQAMTPPTHANFQTLNTIKRLNPGHQDNNTLYDSFELRAMTHQLNKAIQGSNVSSPPYMFHLKSHFCRKNLARIYKKGAKSSQLISYSPSTHARTRTMSNGAGTIGGFVSRWWKKIKRGFLRN</sequence>
<evidence type="ECO:0000313" key="1">
    <source>
        <dbReference type="EMBL" id="KAG6635559.1"/>
    </source>
</evidence>
<evidence type="ECO:0000313" key="3">
    <source>
        <dbReference type="Proteomes" id="UP000811609"/>
    </source>
</evidence>
<dbReference type="EMBL" id="CM031835">
    <property type="protein sequence ID" value="KAG6687005.1"/>
    <property type="molecule type" value="Genomic_DNA"/>
</dbReference>
<comment type="caution">
    <text evidence="1">The sequence shown here is derived from an EMBL/GenBank/DDBJ whole genome shotgun (WGS) entry which is preliminary data.</text>
</comment>
<keyword evidence="3" id="KW-1185">Reference proteome</keyword>
<name>A0A8T1NVD3_CARIL</name>
<organism evidence="1 3">
    <name type="scientific">Carya illinoinensis</name>
    <name type="common">Pecan</name>
    <dbReference type="NCBI Taxonomy" id="32201"/>
    <lineage>
        <taxon>Eukaryota</taxon>
        <taxon>Viridiplantae</taxon>
        <taxon>Streptophyta</taxon>
        <taxon>Embryophyta</taxon>
        <taxon>Tracheophyta</taxon>
        <taxon>Spermatophyta</taxon>
        <taxon>Magnoliopsida</taxon>
        <taxon>eudicotyledons</taxon>
        <taxon>Gunneridae</taxon>
        <taxon>Pentapetalae</taxon>
        <taxon>rosids</taxon>
        <taxon>fabids</taxon>
        <taxon>Fagales</taxon>
        <taxon>Juglandaceae</taxon>
        <taxon>Carya</taxon>
    </lineage>
</organism>
<dbReference type="Proteomes" id="UP000811246">
    <property type="component" value="Chromosome 11"/>
</dbReference>
<accession>A0A8T1NVD3</accession>
<protein>
    <submittedName>
        <fullName evidence="1">Uncharacterized protein</fullName>
    </submittedName>
</protein>